<dbReference type="InterPro" id="IPR002176">
    <property type="entry name" value="X-over_junc_endoDNase_RuvC"/>
</dbReference>
<dbReference type="EMBL" id="JBHUMZ010000050">
    <property type="protein sequence ID" value="MFD2640032.1"/>
    <property type="molecule type" value="Genomic_DNA"/>
</dbReference>
<name>A0ABW5QE81_9BACI</name>
<evidence type="ECO:0000256" key="5">
    <source>
        <dbReference type="ARBA" id="ARBA00023172"/>
    </source>
</evidence>
<keyword evidence="8" id="KW-1185">Reference proteome</keyword>
<keyword evidence="2" id="KW-0227">DNA damage</keyword>
<reference evidence="8" key="1">
    <citation type="journal article" date="2019" name="Int. J. Syst. Evol. Microbiol.">
        <title>The Global Catalogue of Microorganisms (GCM) 10K type strain sequencing project: providing services to taxonomists for standard genome sequencing and annotation.</title>
        <authorList>
            <consortium name="The Broad Institute Genomics Platform"/>
            <consortium name="The Broad Institute Genome Sequencing Center for Infectious Disease"/>
            <person name="Wu L."/>
            <person name="Ma J."/>
        </authorList>
    </citation>
    <scope>NUCLEOTIDE SEQUENCE [LARGE SCALE GENOMIC DNA]</scope>
    <source>
        <strain evidence="8">TISTR 1571</strain>
    </source>
</reference>
<evidence type="ECO:0000313" key="7">
    <source>
        <dbReference type="EMBL" id="MFD2640032.1"/>
    </source>
</evidence>
<accession>A0ABW5QE81</accession>
<evidence type="ECO:0000256" key="4">
    <source>
        <dbReference type="ARBA" id="ARBA00023125"/>
    </source>
</evidence>
<evidence type="ECO:0000256" key="3">
    <source>
        <dbReference type="ARBA" id="ARBA00022842"/>
    </source>
</evidence>
<organism evidence="7 8">
    <name type="scientific">Piscibacillus salipiscarius</name>
    <dbReference type="NCBI Taxonomy" id="299480"/>
    <lineage>
        <taxon>Bacteria</taxon>
        <taxon>Bacillati</taxon>
        <taxon>Bacillota</taxon>
        <taxon>Bacilli</taxon>
        <taxon>Bacillales</taxon>
        <taxon>Bacillaceae</taxon>
        <taxon>Piscibacillus</taxon>
    </lineage>
</organism>
<sequence length="175" mass="20572">MIKTIILAIDPALTTTGYSIFQIKNKTYIQLEYGRFKLDNNLNYFDRIITVKVQLDKLLSKYKITDVVIEDIHYQARSGIKVYKKLAQMQFYLLYYFFNLQICTSLVQVNSWRHLVCKFYGLENAKKSTWYKFICNEMIVTDIDNNTADAIGIGIWKYINLTNLSLSINKDIFVD</sequence>
<dbReference type="InterPro" id="IPR012337">
    <property type="entry name" value="RNaseH-like_sf"/>
</dbReference>
<dbReference type="SUPFAM" id="SSF53098">
    <property type="entry name" value="Ribonuclease H-like"/>
    <property type="match status" value="1"/>
</dbReference>
<comment type="caution">
    <text evidence="7">The sequence shown here is derived from an EMBL/GenBank/DDBJ whole genome shotgun (WGS) entry which is preliminary data.</text>
</comment>
<evidence type="ECO:0000256" key="6">
    <source>
        <dbReference type="ARBA" id="ARBA00023204"/>
    </source>
</evidence>
<dbReference type="InterPro" id="IPR036397">
    <property type="entry name" value="RNaseH_sf"/>
</dbReference>
<evidence type="ECO:0000256" key="2">
    <source>
        <dbReference type="ARBA" id="ARBA00022763"/>
    </source>
</evidence>
<keyword evidence="3" id="KW-0460">Magnesium</keyword>
<proteinExistence type="inferred from homology"/>
<gene>
    <name evidence="7" type="ORF">ACFSW4_14275</name>
</gene>
<dbReference type="Pfam" id="PF02075">
    <property type="entry name" value="RuvC"/>
    <property type="match status" value="1"/>
</dbReference>
<comment type="similarity">
    <text evidence="1">Belongs to the RuvC family.</text>
</comment>
<dbReference type="Proteomes" id="UP001597452">
    <property type="component" value="Unassembled WGS sequence"/>
</dbReference>
<evidence type="ECO:0000313" key="8">
    <source>
        <dbReference type="Proteomes" id="UP001597452"/>
    </source>
</evidence>
<keyword evidence="5" id="KW-0233">DNA recombination</keyword>
<evidence type="ECO:0000256" key="1">
    <source>
        <dbReference type="ARBA" id="ARBA00009518"/>
    </source>
</evidence>
<dbReference type="RefSeq" id="WP_279401703.1">
    <property type="nucleotide sequence ID" value="NZ_JBHUMZ010000050.1"/>
</dbReference>
<keyword evidence="6" id="KW-0234">DNA repair</keyword>
<dbReference type="Gene3D" id="3.30.420.10">
    <property type="entry name" value="Ribonuclease H-like superfamily/Ribonuclease H"/>
    <property type="match status" value="1"/>
</dbReference>
<keyword evidence="4" id="KW-0238">DNA-binding</keyword>
<protein>
    <submittedName>
        <fullName evidence="7">Crossover junction endodeoxyribonuclease RuvC</fullName>
    </submittedName>
</protein>